<dbReference type="AlphaFoldDB" id="A0A848HH13"/>
<proteinExistence type="predicted"/>
<gene>
    <name evidence="1" type="ORF">HHL11_24655</name>
</gene>
<dbReference type="InterPro" id="IPR011006">
    <property type="entry name" value="CheY-like_superfamily"/>
</dbReference>
<dbReference type="Proteomes" id="UP000541185">
    <property type="component" value="Unassembled WGS sequence"/>
</dbReference>
<protein>
    <submittedName>
        <fullName evidence="1">Response regulator transcription factor</fullName>
    </submittedName>
</protein>
<comment type="caution">
    <text evidence="1">The sequence shown here is derived from an EMBL/GenBank/DDBJ whole genome shotgun (WGS) entry which is preliminary data.</text>
</comment>
<evidence type="ECO:0000313" key="1">
    <source>
        <dbReference type="EMBL" id="NML46958.1"/>
    </source>
</evidence>
<dbReference type="SUPFAM" id="SSF52172">
    <property type="entry name" value="CheY-like"/>
    <property type="match status" value="1"/>
</dbReference>
<evidence type="ECO:0000313" key="2">
    <source>
        <dbReference type="Proteomes" id="UP000541185"/>
    </source>
</evidence>
<accession>A0A848HH13</accession>
<dbReference type="RefSeq" id="WP_169421269.1">
    <property type="nucleotide sequence ID" value="NZ_JABBFX010000003.1"/>
</dbReference>
<keyword evidence="2" id="KW-1185">Reference proteome</keyword>
<reference evidence="1 2" key="1">
    <citation type="submission" date="2020-04" db="EMBL/GenBank/DDBJ databases">
        <title>Ramlibacter sp. G-1-2-2 isolated from soil.</title>
        <authorList>
            <person name="Dahal R.H."/>
        </authorList>
    </citation>
    <scope>NUCLEOTIDE SEQUENCE [LARGE SCALE GENOMIC DNA]</scope>
    <source>
        <strain evidence="1 2">G-1-2-2</strain>
    </source>
</reference>
<organism evidence="1 2">
    <name type="scientific">Ramlibacter agri</name>
    <dbReference type="NCBI Taxonomy" id="2728837"/>
    <lineage>
        <taxon>Bacteria</taxon>
        <taxon>Pseudomonadati</taxon>
        <taxon>Pseudomonadota</taxon>
        <taxon>Betaproteobacteria</taxon>
        <taxon>Burkholderiales</taxon>
        <taxon>Comamonadaceae</taxon>
        <taxon>Ramlibacter</taxon>
    </lineage>
</organism>
<dbReference type="Gene3D" id="3.40.50.2300">
    <property type="match status" value="1"/>
</dbReference>
<sequence>MALASSPVRMKLGGPQRVLLLAHPQALLAHMTEVVGSIEGLQLAGAFDNAEALVDWTVWDRSGWHVAFVDLTLPGDASRDVIRRLFAQPRPGTVVALSAHLWKEIREDCARMGVYQLIEKGDLVAFRGVLEERMR</sequence>
<dbReference type="EMBL" id="JABBFX010000003">
    <property type="protein sequence ID" value="NML46958.1"/>
    <property type="molecule type" value="Genomic_DNA"/>
</dbReference>
<name>A0A848HH13_9BURK</name>